<evidence type="ECO:0000256" key="5">
    <source>
        <dbReference type="ARBA" id="ARBA00023136"/>
    </source>
</evidence>
<feature type="transmembrane region" description="Helical" evidence="7">
    <location>
        <begin position="488"/>
        <end position="513"/>
    </location>
</feature>
<evidence type="ECO:0000256" key="6">
    <source>
        <dbReference type="ARBA" id="ARBA00023180"/>
    </source>
</evidence>
<dbReference type="AlphaFoldDB" id="A0A9X6NKA0"/>
<proteinExistence type="inferred from homology"/>
<name>A0A9X6NKA0_HYPEX</name>
<dbReference type="Pfam" id="PF05478">
    <property type="entry name" value="Prominin"/>
    <property type="match status" value="1"/>
</dbReference>
<comment type="caution">
    <text evidence="8">The sequence shown here is derived from an EMBL/GenBank/DDBJ whole genome shotgun (WGS) entry which is preliminary data.</text>
</comment>
<evidence type="ECO:0000256" key="2">
    <source>
        <dbReference type="ARBA" id="ARBA00006058"/>
    </source>
</evidence>
<dbReference type="EMBL" id="MTYJ01000398">
    <property type="protein sequence ID" value="OWA54373.1"/>
    <property type="molecule type" value="Genomic_DNA"/>
</dbReference>
<comment type="subcellular location">
    <subcellularLocation>
        <location evidence="1">Membrane</location>
        <topology evidence="1">Multi-pass membrane protein</topology>
    </subcellularLocation>
</comment>
<feature type="transmembrane region" description="Helical" evidence="7">
    <location>
        <begin position="438"/>
        <end position="468"/>
    </location>
</feature>
<dbReference type="OrthoDB" id="6229420at2759"/>
<protein>
    <submittedName>
        <fullName evidence="8">Prominin-1</fullName>
    </submittedName>
</protein>
<accession>A0A9X6NKA0</accession>
<organism evidence="8 9">
    <name type="scientific">Hypsibius exemplaris</name>
    <name type="common">Freshwater tardigrade</name>
    <dbReference type="NCBI Taxonomy" id="2072580"/>
    <lineage>
        <taxon>Eukaryota</taxon>
        <taxon>Metazoa</taxon>
        <taxon>Ecdysozoa</taxon>
        <taxon>Tardigrada</taxon>
        <taxon>Eutardigrada</taxon>
        <taxon>Parachela</taxon>
        <taxon>Hypsibioidea</taxon>
        <taxon>Hypsibiidae</taxon>
        <taxon>Hypsibius</taxon>
    </lineage>
</organism>
<dbReference type="InterPro" id="IPR008795">
    <property type="entry name" value="Prominin"/>
</dbReference>
<evidence type="ECO:0000313" key="8">
    <source>
        <dbReference type="EMBL" id="OWA54373.1"/>
    </source>
</evidence>
<keyword evidence="4 7" id="KW-1133">Transmembrane helix</keyword>
<dbReference type="Proteomes" id="UP000192578">
    <property type="component" value="Unassembled WGS sequence"/>
</dbReference>
<evidence type="ECO:0000256" key="1">
    <source>
        <dbReference type="ARBA" id="ARBA00004141"/>
    </source>
</evidence>
<evidence type="ECO:0000256" key="7">
    <source>
        <dbReference type="SAM" id="Phobius"/>
    </source>
</evidence>
<dbReference type="GO" id="GO:0016020">
    <property type="term" value="C:membrane"/>
    <property type="evidence" value="ECO:0007669"/>
    <property type="project" value="UniProtKB-SubCell"/>
</dbReference>
<feature type="transmembrane region" description="Helical" evidence="7">
    <location>
        <begin position="122"/>
        <end position="146"/>
    </location>
</feature>
<reference evidence="9" key="1">
    <citation type="submission" date="2017-01" db="EMBL/GenBank/DDBJ databases">
        <title>Comparative genomics of anhydrobiosis in the tardigrade Hypsibius dujardini.</title>
        <authorList>
            <person name="Yoshida Y."/>
            <person name="Koutsovoulos G."/>
            <person name="Laetsch D."/>
            <person name="Stevens L."/>
            <person name="Kumar S."/>
            <person name="Horikawa D."/>
            <person name="Ishino K."/>
            <person name="Komine S."/>
            <person name="Tomita M."/>
            <person name="Blaxter M."/>
            <person name="Arakawa K."/>
        </authorList>
    </citation>
    <scope>NUCLEOTIDE SEQUENCE [LARGE SCALE GENOMIC DNA]</scope>
    <source>
        <strain evidence="9">Z151</strain>
    </source>
</reference>
<keyword evidence="9" id="KW-1185">Reference proteome</keyword>
<keyword evidence="3 7" id="KW-0812">Transmembrane</keyword>
<dbReference type="PANTHER" id="PTHR22730">
    <property type="entry name" value="PROMININ PROM PROTEIN"/>
    <property type="match status" value="1"/>
</dbReference>
<feature type="transmembrane region" description="Helical" evidence="7">
    <location>
        <begin position="166"/>
        <end position="190"/>
    </location>
</feature>
<evidence type="ECO:0000313" key="9">
    <source>
        <dbReference type="Proteomes" id="UP000192578"/>
    </source>
</evidence>
<sequence length="848" mass="92974">MVRWYGQGSVVRWFDGTKGSVVRSGFRGSMVPWYEGFGGTVRVPWKITFPVVQNSSSGNGTAPVPSSINFWYSLEHDFMDAVQPNKFSVDYIKELYDMIVIGKNFTVAEVGTILERPEITGVLALFVIGILYSAGMVFGGLAFCFYQCCSTSYQKHREDGAKPSRYTMSAFLVLFVCLISFGTGMLGASLTDVIRTTDSLPTFVNTTFASVNNVLEETESQIEVIVRDGFKSVTDAILSDLQNADQDLSRNIYGTLNRSVNEIINGIDRVDDDASKIGSGLRALNAGLITMNSLLNTSRTTFESILTRWNTACDTAGPQFCSGLQADKNMKAIQLPDIFSLGFNLAPILSGLDEIERANLSLLAENARTSYGRISVEIKENIPAAELKLNEAFNEVHGWINDSMSSLRDGVAYIEDVIEPVQREAHTFASLPRDYQQYITGIVIGVSTFFGVLAGVVLLCTCIGAAAYRADVLPTRRRGLETVGGCGLYTVVYVTLVFSWLFMLITTALFLIASQADSVICPILDGEADNYTALQQLSDLFLPKNATSEQLGISGDSIPEFSQVLLACKGGATFYTSFRLDEHFALDQLGNVINDAEIHTHLGELGLTNEDVTIFSNNSEAEIRKFMDHLQAIDLGKLTADLAKHAQGSYLKAVEDAAKSVEDLAASASTSVAAQFNGIVNDLRALSNNSLNSFDGERKRLFDSLPMLVQDVNYTMKSANQTLIKGLEVHKILLEAIRKAVSEYADSQAAHGKDYVVYVVREIRQDLGQCKPVYDVYDAAVTLLCRDALPALNGIWFALGLILLTLLPTIIVGGCLAKHYRRAKTTDVVYLNKIVQDSPVLRMESRYT</sequence>
<feature type="transmembrane region" description="Helical" evidence="7">
    <location>
        <begin position="795"/>
        <end position="817"/>
    </location>
</feature>
<keyword evidence="5 7" id="KW-0472">Membrane</keyword>
<comment type="similarity">
    <text evidence="2">Belongs to the prominin family.</text>
</comment>
<dbReference type="PANTHER" id="PTHR22730:SF1">
    <property type="entry name" value="PROMININ-LIKE PROTEIN"/>
    <property type="match status" value="1"/>
</dbReference>
<evidence type="ECO:0000256" key="4">
    <source>
        <dbReference type="ARBA" id="ARBA00022989"/>
    </source>
</evidence>
<keyword evidence="6" id="KW-0325">Glycoprotein</keyword>
<gene>
    <name evidence="8" type="ORF">BV898_18777</name>
</gene>
<evidence type="ECO:0000256" key="3">
    <source>
        <dbReference type="ARBA" id="ARBA00022692"/>
    </source>
</evidence>